<dbReference type="PANTHER" id="PTHR43755:SF1">
    <property type="entry name" value="FAD-DEPENDENT PYRIDINE NUCLEOTIDE-DISULPHIDE OXIDOREDUCTASE"/>
    <property type="match status" value="1"/>
</dbReference>
<evidence type="ECO:0000259" key="1">
    <source>
        <dbReference type="Pfam" id="PF07992"/>
    </source>
</evidence>
<dbReference type="GO" id="GO:0016491">
    <property type="term" value="F:oxidoreductase activity"/>
    <property type="evidence" value="ECO:0007669"/>
    <property type="project" value="InterPro"/>
</dbReference>
<dbReference type="eggNOG" id="arCOG01064">
    <property type="taxonomic scope" value="Archaea"/>
</dbReference>
<dbReference type="HOGENOM" id="CLU_030742_5_0_2"/>
<dbReference type="Gene3D" id="3.50.50.60">
    <property type="entry name" value="FAD/NAD(P)-binding domain"/>
    <property type="match status" value="2"/>
</dbReference>
<dbReference type="PRINTS" id="PR00368">
    <property type="entry name" value="FADPNR"/>
</dbReference>
<dbReference type="InterPro" id="IPR023753">
    <property type="entry name" value="FAD/NAD-binding_dom"/>
</dbReference>
<organism evidence="2 3">
    <name type="scientific">Halorubrum lacusprofundi (strain ATCC 49239 / DSM 5036 / JCM 8891 / ACAM 34)</name>
    <dbReference type="NCBI Taxonomy" id="416348"/>
    <lineage>
        <taxon>Archaea</taxon>
        <taxon>Methanobacteriati</taxon>
        <taxon>Methanobacteriota</taxon>
        <taxon>Stenosarchaea group</taxon>
        <taxon>Halobacteria</taxon>
        <taxon>Halobacteriales</taxon>
        <taxon>Haloferacaceae</taxon>
        <taxon>Halorubrum</taxon>
    </lineage>
</organism>
<evidence type="ECO:0000313" key="3">
    <source>
        <dbReference type="Proteomes" id="UP000000740"/>
    </source>
</evidence>
<dbReference type="InterPro" id="IPR036188">
    <property type="entry name" value="FAD/NAD-bd_sf"/>
</dbReference>
<dbReference type="SUPFAM" id="SSF51905">
    <property type="entry name" value="FAD/NAD(P)-binding domain"/>
    <property type="match status" value="2"/>
</dbReference>
<sequence length="383" mass="41358">MTDRIAILGGGTGGTVLANNLADRLALEIDAGDVEVTLINDDPDHVYKPVWLYVPFGQREPADGRRPLRDLVDDRVDVAIDRVTEIDTDAKELALRDGSGPLGYDHLVVATGSTLADDEIPGLAAGGHDYYSESGALALRDELLSMTEGHLVLSVVGTPHMCPAAPLEFVFMADSWFRQRGLRDDIEITYTYPINRVHGNPQIGEWADPIMAERDINTETFFNAESVDPDAKTITSMEGTELDYDLLAAIPPHRGVDVVDEAGLGDRGWVDVDKHTLEAETADNVYALGDAATTGVPKAGSVAHYQAGVVAQRLESEIRGRPATATYDGKTLCFIETGMDAASFVEFDYENPPSPAPPLREAPLVEAGVQRVLLAHRTGVALR</sequence>
<feature type="domain" description="FAD/NAD(P)-binding" evidence="1">
    <location>
        <begin position="4"/>
        <end position="307"/>
    </location>
</feature>
<dbReference type="PANTHER" id="PTHR43755">
    <property type="match status" value="1"/>
</dbReference>
<dbReference type="KEGG" id="hla:Hlac_2417"/>
<keyword evidence="3" id="KW-1185">Reference proteome</keyword>
<proteinExistence type="predicted"/>
<name>B9LSP5_HALLT</name>
<protein>
    <submittedName>
        <fullName evidence="2">FAD-dependent pyridine nucleotide-disulphide oxidoreductase</fullName>
    </submittedName>
</protein>
<reference evidence="2 3" key="1">
    <citation type="journal article" date="2016" name="Stand. Genomic Sci.">
        <title>Complete genome sequence of the Antarctic Halorubrum lacusprofundi type strain ACAM 34.</title>
        <authorList>
            <person name="Anderson I.J."/>
            <person name="DasSarma P."/>
            <person name="Lucas S."/>
            <person name="Copeland A."/>
            <person name="Lapidus A."/>
            <person name="Del Rio T.G."/>
            <person name="Tice H."/>
            <person name="Dalin E."/>
            <person name="Bruce D.C."/>
            <person name="Goodwin L."/>
            <person name="Pitluck S."/>
            <person name="Sims D."/>
            <person name="Brettin T.S."/>
            <person name="Detter J.C."/>
            <person name="Han C.S."/>
            <person name="Larimer F."/>
            <person name="Hauser L."/>
            <person name="Land M."/>
            <person name="Ivanova N."/>
            <person name="Richardson P."/>
            <person name="Cavicchioli R."/>
            <person name="DasSarma S."/>
            <person name="Woese C.R."/>
            <person name="Kyrpides N.C."/>
        </authorList>
    </citation>
    <scope>NUCLEOTIDE SEQUENCE [LARGE SCALE GENOMIC DNA]</scope>
    <source>
        <strain evidence="3">ATCC 49239 / DSM 5036 / JCM 8891 / ACAM 34</strain>
    </source>
</reference>
<dbReference type="InterPro" id="IPR052541">
    <property type="entry name" value="SQRD"/>
</dbReference>
<evidence type="ECO:0000313" key="2">
    <source>
        <dbReference type="EMBL" id="ACM57992.1"/>
    </source>
</evidence>
<dbReference type="EMBL" id="CP001365">
    <property type="protein sequence ID" value="ACM57992.1"/>
    <property type="molecule type" value="Genomic_DNA"/>
</dbReference>
<accession>B9LSP5</accession>
<dbReference type="Pfam" id="PF07992">
    <property type="entry name" value="Pyr_redox_2"/>
    <property type="match status" value="1"/>
</dbReference>
<dbReference type="AlphaFoldDB" id="B9LSP5"/>
<dbReference type="Proteomes" id="UP000000740">
    <property type="component" value="Chromosome 1"/>
</dbReference>
<gene>
    <name evidence="2" type="ordered locus">Hlac_2417</name>
</gene>